<dbReference type="SUPFAM" id="SSF51569">
    <property type="entry name" value="Aldolase"/>
    <property type="match status" value="1"/>
</dbReference>
<accession>A0ABT2QJ70</accession>
<evidence type="ECO:0000313" key="4">
    <source>
        <dbReference type="Proteomes" id="UP001320972"/>
    </source>
</evidence>
<dbReference type="InterPro" id="IPR036732">
    <property type="entry name" value="AFP_Neu5c_C_sf"/>
</dbReference>
<evidence type="ECO:0000256" key="1">
    <source>
        <dbReference type="SAM" id="MobiDB-lite"/>
    </source>
</evidence>
<dbReference type="SUPFAM" id="SSF51269">
    <property type="entry name" value="AFP III-like domain"/>
    <property type="match status" value="1"/>
</dbReference>
<dbReference type="InterPro" id="IPR013785">
    <property type="entry name" value="Aldolase_TIM"/>
</dbReference>
<dbReference type="Pfam" id="PF03102">
    <property type="entry name" value="NeuB"/>
    <property type="match status" value="1"/>
</dbReference>
<dbReference type="InterPro" id="IPR006190">
    <property type="entry name" value="SAF_AFP_Neu5Ac"/>
</dbReference>
<dbReference type="PANTHER" id="PTHR42966">
    <property type="entry name" value="N-ACETYLNEURAMINATE SYNTHASE"/>
    <property type="match status" value="1"/>
</dbReference>
<sequence length="354" mass="38780">METFDIGDRAVGPGEPTYVIAEAGSNHNGDLETAKELIDAAADAGADAVKFQTFRAEDLYVDDRGLVDDPEDSTYALLESLEQPYEWIPELYEYCESRDIQFMSSPFDERSAAELAEYVPAFKVASFTLSHHPFLEELAEYDKPVIMSTGAHEQAEVEEAVGVLRENGVEDIALLHCVSSYPTSLEEINVRAVETLDREFDTVVGFSDHTTDPATAPAAAVALGASVVEKHFTLDKEMEGPDHSFALEPEGLVEMIEDIRSTEKALGDGSLSLLDPETGSANRARRRLFVSEDISAGERLTDATVDILRPGYTCREGLHPRYYDNVLGAETTRDLSAGDPLTETDIDVELSSDD</sequence>
<name>A0ABT2QJ70_9EURY</name>
<gene>
    <name evidence="3" type="ORF">OB955_19905</name>
</gene>
<evidence type="ECO:0000313" key="3">
    <source>
        <dbReference type="EMBL" id="MCU4974981.1"/>
    </source>
</evidence>
<organism evidence="3 4">
    <name type="scientific">Natronoglomus mannanivorans</name>
    <dbReference type="NCBI Taxonomy" id="2979990"/>
    <lineage>
        <taxon>Archaea</taxon>
        <taxon>Methanobacteriati</taxon>
        <taxon>Methanobacteriota</taxon>
        <taxon>Stenosarchaea group</taxon>
        <taxon>Halobacteria</taxon>
        <taxon>Halobacteriales</taxon>
        <taxon>Natrialbaceae</taxon>
        <taxon>Natronoglomus</taxon>
    </lineage>
</organism>
<dbReference type="Gene3D" id="3.20.20.70">
    <property type="entry name" value="Aldolase class I"/>
    <property type="match status" value="1"/>
</dbReference>
<feature type="domain" description="AFP-like" evidence="2">
    <location>
        <begin position="287"/>
        <end position="349"/>
    </location>
</feature>
<comment type="caution">
    <text evidence="3">The sequence shown here is derived from an EMBL/GenBank/DDBJ whole genome shotgun (WGS) entry which is preliminary data.</text>
</comment>
<dbReference type="InterPro" id="IPR051690">
    <property type="entry name" value="PseI-like"/>
</dbReference>
<dbReference type="Pfam" id="PF08666">
    <property type="entry name" value="SAF"/>
    <property type="match status" value="1"/>
</dbReference>
<reference evidence="3 4" key="1">
    <citation type="submission" date="2022-09" db="EMBL/GenBank/DDBJ databases">
        <title>Enrichment on poylsaccharides allowed isolation of novel metabolic and taxonomic groups of Haloarchaea.</title>
        <authorList>
            <person name="Sorokin D.Y."/>
            <person name="Elcheninov A.G."/>
            <person name="Khizhniak T.V."/>
            <person name="Kolganova T.V."/>
            <person name="Kublanov I.V."/>
        </authorList>
    </citation>
    <scope>NUCLEOTIDE SEQUENCE [LARGE SCALE GENOMIC DNA]</scope>
    <source>
        <strain evidence="3 4">AArc-m2/3/4</strain>
    </source>
</reference>
<keyword evidence="4" id="KW-1185">Reference proteome</keyword>
<feature type="compositionally biased region" description="Acidic residues" evidence="1">
    <location>
        <begin position="342"/>
        <end position="354"/>
    </location>
</feature>
<dbReference type="Proteomes" id="UP001320972">
    <property type="component" value="Unassembled WGS sequence"/>
</dbReference>
<dbReference type="InterPro" id="IPR013132">
    <property type="entry name" value="PseI/NeuA/B-like_N"/>
</dbReference>
<dbReference type="SMART" id="SM00858">
    <property type="entry name" value="SAF"/>
    <property type="match status" value="1"/>
</dbReference>
<protein>
    <submittedName>
        <fullName evidence="3">N-acetylneuraminate synthase family protein</fullName>
    </submittedName>
</protein>
<dbReference type="PROSITE" id="PS50844">
    <property type="entry name" value="AFP_LIKE"/>
    <property type="match status" value="1"/>
</dbReference>
<dbReference type="Gene3D" id="3.90.1210.10">
    <property type="entry name" value="Antifreeze-like/N-acetylneuraminic acid synthase C-terminal domain"/>
    <property type="match status" value="1"/>
</dbReference>
<dbReference type="InterPro" id="IPR057736">
    <property type="entry name" value="SAF_PseI/NeuA/NeuB"/>
</dbReference>
<dbReference type="PANTHER" id="PTHR42966:SF1">
    <property type="entry name" value="SIALIC ACID SYNTHASE"/>
    <property type="match status" value="1"/>
</dbReference>
<dbReference type="RefSeq" id="WP_338008860.1">
    <property type="nucleotide sequence ID" value="NZ_JAOPKB010000015.1"/>
</dbReference>
<dbReference type="EMBL" id="JAOPKB010000015">
    <property type="protein sequence ID" value="MCU4974981.1"/>
    <property type="molecule type" value="Genomic_DNA"/>
</dbReference>
<dbReference type="InterPro" id="IPR013974">
    <property type="entry name" value="SAF"/>
</dbReference>
<dbReference type="CDD" id="cd11615">
    <property type="entry name" value="SAF_NeuB_like"/>
    <property type="match status" value="1"/>
</dbReference>
<evidence type="ECO:0000259" key="2">
    <source>
        <dbReference type="PROSITE" id="PS50844"/>
    </source>
</evidence>
<proteinExistence type="predicted"/>
<feature type="region of interest" description="Disordered" evidence="1">
    <location>
        <begin position="334"/>
        <end position="354"/>
    </location>
</feature>